<dbReference type="AlphaFoldDB" id="A0A2P4YQL3"/>
<dbReference type="PANTHER" id="PTHR23086:SF8">
    <property type="entry name" value="PHOSPHATIDYLINOSITOL 5-PHOSPHATE 4-KINASE, ISOFORM A"/>
    <property type="match status" value="1"/>
</dbReference>
<dbReference type="InterPro" id="IPR027483">
    <property type="entry name" value="PInositol-4-P-4/5-kinase_C_sf"/>
</dbReference>
<keyword evidence="1" id="KW-0067">ATP-binding</keyword>
<dbReference type="SUPFAM" id="SSF56104">
    <property type="entry name" value="SAICAR synthase-like"/>
    <property type="match status" value="1"/>
</dbReference>
<organism evidence="4 5">
    <name type="scientific">Phytophthora palmivora</name>
    <dbReference type="NCBI Taxonomy" id="4796"/>
    <lineage>
        <taxon>Eukaryota</taxon>
        <taxon>Sar</taxon>
        <taxon>Stramenopiles</taxon>
        <taxon>Oomycota</taxon>
        <taxon>Peronosporomycetes</taxon>
        <taxon>Peronosporales</taxon>
        <taxon>Peronosporaceae</taxon>
        <taxon>Phytophthora</taxon>
    </lineage>
</organism>
<dbReference type="GO" id="GO:0016308">
    <property type="term" value="F:1-phosphatidylinositol-4-phosphate 5-kinase activity"/>
    <property type="evidence" value="ECO:0007669"/>
    <property type="project" value="TreeGrafter"/>
</dbReference>
<feature type="compositionally biased region" description="Acidic residues" evidence="2">
    <location>
        <begin position="16"/>
        <end position="27"/>
    </location>
</feature>
<keyword evidence="5" id="KW-1185">Reference proteome</keyword>
<comment type="caution">
    <text evidence="4">The sequence shown here is derived from an EMBL/GenBank/DDBJ whole genome shotgun (WGS) entry which is preliminary data.</text>
</comment>
<feature type="compositionally biased region" description="Low complexity" evidence="2">
    <location>
        <begin position="131"/>
        <end position="146"/>
    </location>
</feature>
<dbReference type="InterPro" id="IPR023610">
    <property type="entry name" value="PInositol-4/5-P-5/4-kinase"/>
</dbReference>
<evidence type="ECO:0000256" key="1">
    <source>
        <dbReference type="PROSITE-ProRule" id="PRU00781"/>
    </source>
</evidence>
<dbReference type="PANTHER" id="PTHR23086">
    <property type="entry name" value="PHOSPHATIDYLINOSITOL-4-PHOSPHATE 5-KINASE"/>
    <property type="match status" value="1"/>
</dbReference>
<dbReference type="GO" id="GO:0046854">
    <property type="term" value="P:phosphatidylinositol phosphate biosynthetic process"/>
    <property type="evidence" value="ECO:0007669"/>
    <property type="project" value="TreeGrafter"/>
</dbReference>
<dbReference type="Pfam" id="PF01504">
    <property type="entry name" value="PIP5K"/>
    <property type="match status" value="1"/>
</dbReference>
<evidence type="ECO:0000313" key="4">
    <source>
        <dbReference type="EMBL" id="POM80103.1"/>
    </source>
</evidence>
<feature type="compositionally biased region" description="Low complexity" evidence="2">
    <location>
        <begin position="273"/>
        <end position="282"/>
    </location>
</feature>
<gene>
    <name evidence="4" type="ORF">PHPALM_2101</name>
</gene>
<name>A0A2P4YQL3_9STRA</name>
<keyword evidence="1" id="KW-0418">Kinase</keyword>
<dbReference type="PROSITE" id="PS51455">
    <property type="entry name" value="PIPK"/>
    <property type="match status" value="1"/>
</dbReference>
<evidence type="ECO:0000256" key="2">
    <source>
        <dbReference type="SAM" id="MobiDB-lite"/>
    </source>
</evidence>
<protein>
    <submittedName>
        <fullName evidence="4">Phosphatidylinositol-4-phosphate-5-kinase (PIPK-D1/GPCR-PIPK)</fullName>
    </submittedName>
</protein>
<proteinExistence type="predicted"/>
<dbReference type="OrthoDB" id="70770at2759"/>
<evidence type="ECO:0000313" key="5">
    <source>
        <dbReference type="Proteomes" id="UP000237271"/>
    </source>
</evidence>
<keyword evidence="1" id="KW-0547">Nucleotide-binding</keyword>
<feature type="compositionally biased region" description="Polar residues" evidence="2">
    <location>
        <begin position="31"/>
        <end position="59"/>
    </location>
</feature>
<feature type="region of interest" description="Disordered" evidence="2">
    <location>
        <begin position="16"/>
        <end position="146"/>
    </location>
</feature>
<accession>A0A2P4YQL3</accession>
<dbReference type="Proteomes" id="UP000237271">
    <property type="component" value="Unassembled WGS sequence"/>
</dbReference>
<dbReference type="GO" id="GO:0005524">
    <property type="term" value="F:ATP binding"/>
    <property type="evidence" value="ECO:0007669"/>
    <property type="project" value="UniProtKB-UniRule"/>
</dbReference>
<sequence length="305" mass="33703">MDYSLLMGINEVEYVVDEGNSTDDDTDAANTPVQSSAQGTKPGNNQQRSSVYNPFTENSMMDPRSGGAHNLARSKGPPPVQAPSSKARHHASVSSNVGSYNARSAMGEPVMQRKASKPREYSKNRNRNGRTESSTSSSGRRLPRSGMRMANTVVGPAYYHLGVIDILQTWTFQKRMERFFKIAFKGVDGDGLSAIPPKLYQARFQLKMADILGVEDLVSGDHANLDLFTQQNSHMDVDTQQVDQQFNIQSIRSLASSELVAININPMDSHYANSRSSSNLRQRSTENSQSVGQDTEEYTGIDYHL</sequence>
<feature type="domain" description="PIPK" evidence="3">
    <location>
        <begin position="1"/>
        <end position="212"/>
    </location>
</feature>
<dbReference type="Gene3D" id="3.30.810.10">
    <property type="entry name" value="2-Layer Sandwich"/>
    <property type="match status" value="1"/>
</dbReference>
<dbReference type="GO" id="GO:0005886">
    <property type="term" value="C:plasma membrane"/>
    <property type="evidence" value="ECO:0007669"/>
    <property type="project" value="TreeGrafter"/>
</dbReference>
<dbReference type="EMBL" id="NCKW01000711">
    <property type="protein sequence ID" value="POM80103.1"/>
    <property type="molecule type" value="Genomic_DNA"/>
</dbReference>
<feature type="region of interest" description="Disordered" evidence="2">
    <location>
        <begin position="272"/>
        <end position="305"/>
    </location>
</feature>
<reference evidence="4 5" key="1">
    <citation type="journal article" date="2017" name="Genome Biol. Evol.">
        <title>Phytophthora megakarya and P. palmivora, closely related causal agents of cacao black pod rot, underwent increases in genome sizes and gene numbers by different mechanisms.</title>
        <authorList>
            <person name="Ali S.S."/>
            <person name="Shao J."/>
            <person name="Lary D.J."/>
            <person name="Kronmiller B."/>
            <person name="Shen D."/>
            <person name="Strem M.D."/>
            <person name="Amoako-Attah I."/>
            <person name="Akrofi A.Y."/>
            <person name="Begoude B.A."/>
            <person name="Ten Hoopen G.M."/>
            <person name="Coulibaly K."/>
            <person name="Kebe B.I."/>
            <person name="Melnick R.L."/>
            <person name="Guiltinan M.J."/>
            <person name="Tyler B.M."/>
            <person name="Meinhardt L.W."/>
            <person name="Bailey B.A."/>
        </authorList>
    </citation>
    <scope>NUCLEOTIDE SEQUENCE [LARGE SCALE GENOMIC DNA]</scope>
    <source>
        <strain evidence="5">sbr112.9</strain>
    </source>
</reference>
<keyword evidence="1" id="KW-0808">Transferase</keyword>
<evidence type="ECO:0000259" key="3">
    <source>
        <dbReference type="PROSITE" id="PS51455"/>
    </source>
</evidence>
<dbReference type="InterPro" id="IPR002498">
    <property type="entry name" value="PInositol-4-P-4/5-kinase_core"/>
</dbReference>
<feature type="compositionally biased region" description="Polar residues" evidence="2">
    <location>
        <begin position="92"/>
        <end position="102"/>
    </location>
</feature>